<keyword evidence="1" id="KW-1133">Transmembrane helix</keyword>
<comment type="caution">
    <text evidence="2">The sequence shown here is derived from an EMBL/GenBank/DDBJ whole genome shotgun (WGS) entry which is preliminary data.</text>
</comment>
<evidence type="ECO:0008006" key="4">
    <source>
        <dbReference type="Google" id="ProtNLM"/>
    </source>
</evidence>
<protein>
    <recommendedName>
        <fullName evidence="4">Transmembrane protein</fullName>
    </recommendedName>
</protein>
<feature type="transmembrane region" description="Helical" evidence="1">
    <location>
        <begin position="80"/>
        <end position="103"/>
    </location>
</feature>
<keyword evidence="1" id="KW-0472">Membrane</keyword>
<name>A0A409WE41_9AGAR</name>
<proteinExistence type="predicted"/>
<dbReference type="InParanoid" id="A0A409WE41"/>
<sequence length="107" mass="11930">MEMEQPVLSPPRPSTGQGGLFDFPRLLSFPNFDCSRLKDKITPFVLFLSLFVVCIVFDVIPVTNSHCMDSKIWTIDVSAFIPSLDLDLLSIILSFTSCLTNIVNATM</sequence>
<dbReference type="AlphaFoldDB" id="A0A409WE41"/>
<evidence type="ECO:0000313" key="2">
    <source>
        <dbReference type="EMBL" id="PPQ76746.1"/>
    </source>
</evidence>
<evidence type="ECO:0000313" key="3">
    <source>
        <dbReference type="Proteomes" id="UP000284706"/>
    </source>
</evidence>
<accession>A0A409WE41</accession>
<organism evidence="2 3">
    <name type="scientific">Gymnopilus dilepis</name>
    <dbReference type="NCBI Taxonomy" id="231916"/>
    <lineage>
        <taxon>Eukaryota</taxon>
        <taxon>Fungi</taxon>
        <taxon>Dikarya</taxon>
        <taxon>Basidiomycota</taxon>
        <taxon>Agaricomycotina</taxon>
        <taxon>Agaricomycetes</taxon>
        <taxon>Agaricomycetidae</taxon>
        <taxon>Agaricales</taxon>
        <taxon>Agaricineae</taxon>
        <taxon>Hymenogastraceae</taxon>
        <taxon>Gymnopilus</taxon>
    </lineage>
</organism>
<keyword evidence="3" id="KW-1185">Reference proteome</keyword>
<gene>
    <name evidence="2" type="ORF">CVT26_004463</name>
</gene>
<feature type="transmembrane region" description="Helical" evidence="1">
    <location>
        <begin position="41"/>
        <end position="60"/>
    </location>
</feature>
<evidence type="ECO:0000256" key="1">
    <source>
        <dbReference type="SAM" id="Phobius"/>
    </source>
</evidence>
<keyword evidence="1" id="KW-0812">Transmembrane</keyword>
<dbReference type="Proteomes" id="UP000284706">
    <property type="component" value="Unassembled WGS sequence"/>
</dbReference>
<reference evidence="2 3" key="1">
    <citation type="journal article" date="2018" name="Evol. Lett.">
        <title>Horizontal gene cluster transfer increased hallucinogenic mushroom diversity.</title>
        <authorList>
            <person name="Reynolds H.T."/>
            <person name="Vijayakumar V."/>
            <person name="Gluck-Thaler E."/>
            <person name="Korotkin H.B."/>
            <person name="Matheny P.B."/>
            <person name="Slot J.C."/>
        </authorList>
    </citation>
    <scope>NUCLEOTIDE SEQUENCE [LARGE SCALE GENOMIC DNA]</scope>
    <source>
        <strain evidence="2 3">SRW20</strain>
    </source>
</reference>
<dbReference type="EMBL" id="NHYE01005125">
    <property type="protein sequence ID" value="PPQ76746.1"/>
    <property type="molecule type" value="Genomic_DNA"/>
</dbReference>